<protein>
    <submittedName>
        <fullName evidence="1">Uncharacterized protein</fullName>
    </submittedName>
</protein>
<evidence type="ECO:0000313" key="2">
    <source>
        <dbReference type="Proteomes" id="UP000034749"/>
    </source>
</evidence>
<dbReference type="AlphaFoldDB" id="A0A0G0WWS9"/>
<accession>A0A0G0WWS9</accession>
<comment type="caution">
    <text evidence="1">The sequence shown here is derived from an EMBL/GenBank/DDBJ whole genome shotgun (WGS) entry which is preliminary data.</text>
</comment>
<reference evidence="1 2" key="1">
    <citation type="journal article" date="2015" name="Nature">
        <title>rRNA introns, odd ribosomes, and small enigmatic genomes across a large radiation of phyla.</title>
        <authorList>
            <person name="Brown C.T."/>
            <person name="Hug L.A."/>
            <person name="Thomas B.C."/>
            <person name="Sharon I."/>
            <person name="Castelle C.J."/>
            <person name="Singh A."/>
            <person name="Wilkins M.J."/>
            <person name="Williams K.H."/>
            <person name="Banfield J.F."/>
        </authorList>
    </citation>
    <scope>NUCLEOTIDE SEQUENCE [LARGE SCALE GENOMIC DNA]</scope>
</reference>
<dbReference type="EMBL" id="LBZW01000001">
    <property type="protein sequence ID" value="KKR79862.1"/>
    <property type="molecule type" value="Genomic_DNA"/>
</dbReference>
<name>A0A0G0WWS9_9BACT</name>
<gene>
    <name evidence="1" type="ORF">UU24_C0001G0021</name>
</gene>
<sequence length="70" mass="7915">MNKKVDTISNNFSKIVDSFKDKWVAVPLDYSEVVASADTLNGVTSKIKKNSNLKIFKVIPFDMIYSPFNL</sequence>
<evidence type="ECO:0000313" key="1">
    <source>
        <dbReference type="EMBL" id="KKR79862.1"/>
    </source>
</evidence>
<dbReference type="Proteomes" id="UP000034749">
    <property type="component" value="Unassembled WGS sequence"/>
</dbReference>
<proteinExistence type="predicted"/>
<organism evidence="1 2">
    <name type="scientific">Candidatus Nomurabacteria bacterium GW2011_GWA2_40_9</name>
    <dbReference type="NCBI Taxonomy" id="1618734"/>
    <lineage>
        <taxon>Bacteria</taxon>
        <taxon>Candidatus Nomuraibacteriota</taxon>
    </lineage>
</organism>